<dbReference type="RefSeq" id="WP_158552341.1">
    <property type="nucleotide sequence ID" value="NZ_CP060636.1"/>
</dbReference>
<evidence type="ECO:0000313" key="2">
    <source>
        <dbReference type="EMBL" id="QNM12122.1"/>
    </source>
</evidence>
<accession>A0A7G9GMU0</accession>
<sequence length="150" mass="17677">MRRHTVDVLFSLSLFMVFVICSFFLLLFQINGYHKISEDENSVYQASSYIKNMVRDYDRYQEITIEEIDGHSCLRLHNDHEVVYLYVDNHMLKELYQIDELSVNLSYGEERFAMDSMTIQEKNNKLYITMEHDGVKNTLMIALRSGGVLS</sequence>
<keyword evidence="1" id="KW-1133">Transmembrane helix</keyword>
<protein>
    <submittedName>
        <fullName evidence="2">DUF4860 domain-containing protein</fullName>
    </submittedName>
</protein>
<gene>
    <name evidence="2" type="ORF">H9Q80_18065</name>
</gene>
<name>A0A7G9GMU0_9FIRM</name>
<dbReference type="EMBL" id="CP060636">
    <property type="protein sequence ID" value="QNM12122.1"/>
    <property type="molecule type" value="Genomic_DNA"/>
</dbReference>
<dbReference type="InterPro" id="IPR032340">
    <property type="entry name" value="DUF4860"/>
</dbReference>
<reference evidence="2 3" key="1">
    <citation type="submission" date="2020-08" db="EMBL/GenBank/DDBJ databases">
        <authorList>
            <person name="Liu C."/>
            <person name="Sun Q."/>
        </authorList>
    </citation>
    <scope>NUCLEOTIDE SEQUENCE [LARGE SCALE GENOMIC DNA]</scope>
    <source>
        <strain evidence="2 3">NSJ-61</strain>
    </source>
</reference>
<organism evidence="2 3">
    <name type="scientific">[Eubacterium] hominis</name>
    <dbReference type="NCBI Taxonomy" id="2764325"/>
    <lineage>
        <taxon>Bacteria</taxon>
        <taxon>Bacillati</taxon>
        <taxon>Bacillota</taxon>
        <taxon>Erysipelotrichia</taxon>
        <taxon>Erysipelotrichales</taxon>
        <taxon>Erysipelotrichaceae</taxon>
        <taxon>Amedibacillus</taxon>
    </lineage>
</organism>
<feature type="transmembrane region" description="Helical" evidence="1">
    <location>
        <begin position="6"/>
        <end position="28"/>
    </location>
</feature>
<dbReference type="Proteomes" id="UP000515856">
    <property type="component" value="Chromosome"/>
</dbReference>
<dbReference type="Pfam" id="PF16152">
    <property type="entry name" value="DUF4860"/>
    <property type="match status" value="1"/>
</dbReference>
<keyword evidence="1" id="KW-0812">Transmembrane</keyword>
<keyword evidence="1" id="KW-0472">Membrane</keyword>
<dbReference type="AlphaFoldDB" id="A0A7G9GMU0"/>
<dbReference type="KEGG" id="ehn:H9Q80_18065"/>
<evidence type="ECO:0000313" key="3">
    <source>
        <dbReference type="Proteomes" id="UP000515856"/>
    </source>
</evidence>
<evidence type="ECO:0000256" key="1">
    <source>
        <dbReference type="SAM" id="Phobius"/>
    </source>
</evidence>
<proteinExistence type="predicted"/>
<keyword evidence="3" id="KW-1185">Reference proteome</keyword>